<evidence type="ECO:0008006" key="4">
    <source>
        <dbReference type="Google" id="ProtNLM"/>
    </source>
</evidence>
<dbReference type="InterPro" id="IPR043502">
    <property type="entry name" value="DNA/RNA_pol_sf"/>
</dbReference>
<proteinExistence type="predicted"/>
<evidence type="ECO:0000256" key="2">
    <source>
        <dbReference type="SAM" id="MobiDB-lite"/>
    </source>
</evidence>
<dbReference type="PANTHER" id="PTHR33067">
    <property type="entry name" value="RNA-DIRECTED DNA POLYMERASE-RELATED"/>
    <property type="match status" value="1"/>
</dbReference>
<evidence type="ECO:0000256" key="1">
    <source>
        <dbReference type="SAM" id="Coils"/>
    </source>
</evidence>
<gene>
    <name evidence="3" type="ORF">Tci_147677</name>
</gene>
<keyword evidence="1" id="KW-0175">Coiled coil</keyword>
<reference evidence="3" key="1">
    <citation type="journal article" date="2019" name="Sci. Rep.">
        <title>Draft genome of Tanacetum cinerariifolium, the natural source of mosquito coil.</title>
        <authorList>
            <person name="Yamashiro T."/>
            <person name="Shiraishi A."/>
            <person name="Satake H."/>
            <person name="Nakayama K."/>
        </authorList>
    </citation>
    <scope>NUCLEOTIDE SEQUENCE</scope>
</reference>
<feature type="compositionally biased region" description="Basic residues" evidence="2">
    <location>
        <begin position="429"/>
        <end position="442"/>
    </location>
</feature>
<feature type="coiled-coil region" evidence="1">
    <location>
        <begin position="486"/>
        <end position="546"/>
    </location>
</feature>
<comment type="caution">
    <text evidence="3">The sequence shown here is derived from an EMBL/GenBank/DDBJ whole genome shotgun (WGS) entry which is preliminary data.</text>
</comment>
<sequence>MIHMPKGSKVLLSHKEKLEKAASSLKLSEEFSAVIQKGVYQKERDPGSFTHLCLIEPLAVKNALAYLEASINLMPYFLFRKLGISELKTTKMSIQFTDLSLKYAIGFYENLLVKSHKFIFLVDFVVEIDKDELVLIILGCPFLETAHAVIDVHDGRMSLRVGKETVTFNIRKSIRGKQPHSDYLCYADQTLKFIHDQWMDIVHLDGKWIETDQNHEKAQEPPKLELKELLEHLKYAFLQGDDQLPVVISSSLFKDEKFKLPNVLRNHKGVITWSIADIKGIDSSFYTHKILMEDEYKPTVQPQRRVNLNIKEVVKKEVIKLLEAKLIYPISDSPWILKILLILKIWARSGFNTLSEVHAVSLRITSSVRVKMPFKNFIYTEDDDDLAFLPKEPSPGFEVIADSGESPKADVYVVHPGSVAAHIKERKCKTRRGYSRPPVKRKLASESSSSRVVHAKNSTSKDDASILSISDDDEVNRRAREFLQVIEKMRGEADAIKARERSHKEECYQVTLSTLGSNIDSLEAKKARLEAVEASLHMEVKELKQDRRDVVSKVATMKEPFDLSKGKGYCSLYKKEHTQASNDFSTATFSWLDEFVADAAAPIKALLSKKPPVLQKPAPSRTQVPVPSS</sequence>
<dbReference type="EMBL" id="BKCJ010033302">
    <property type="protein sequence ID" value="GEV75700.1"/>
    <property type="molecule type" value="Genomic_DNA"/>
</dbReference>
<dbReference type="CDD" id="cd00303">
    <property type="entry name" value="retropepsin_like"/>
    <property type="match status" value="1"/>
</dbReference>
<name>A0A699GQN0_TANCI</name>
<dbReference type="Gene3D" id="2.40.70.10">
    <property type="entry name" value="Acid Proteases"/>
    <property type="match status" value="1"/>
</dbReference>
<organism evidence="3">
    <name type="scientific">Tanacetum cinerariifolium</name>
    <name type="common">Dalmatian daisy</name>
    <name type="synonym">Chrysanthemum cinerariifolium</name>
    <dbReference type="NCBI Taxonomy" id="118510"/>
    <lineage>
        <taxon>Eukaryota</taxon>
        <taxon>Viridiplantae</taxon>
        <taxon>Streptophyta</taxon>
        <taxon>Embryophyta</taxon>
        <taxon>Tracheophyta</taxon>
        <taxon>Spermatophyta</taxon>
        <taxon>Magnoliopsida</taxon>
        <taxon>eudicotyledons</taxon>
        <taxon>Gunneridae</taxon>
        <taxon>Pentapetalae</taxon>
        <taxon>asterids</taxon>
        <taxon>campanulids</taxon>
        <taxon>Asterales</taxon>
        <taxon>Asteraceae</taxon>
        <taxon>Asteroideae</taxon>
        <taxon>Anthemideae</taxon>
        <taxon>Anthemidinae</taxon>
        <taxon>Tanacetum</taxon>
    </lineage>
</organism>
<accession>A0A699GQN0</accession>
<dbReference type="Gene3D" id="3.10.10.10">
    <property type="entry name" value="HIV Type 1 Reverse Transcriptase, subunit A, domain 1"/>
    <property type="match status" value="1"/>
</dbReference>
<dbReference type="PANTHER" id="PTHR33067:SF35">
    <property type="entry name" value="ASPARTIC PEPTIDASE DDI1-TYPE DOMAIN-CONTAINING PROTEIN"/>
    <property type="match status" value="1"/>
</dbReference>
<dbReference type="AlphaFoldDB" id="A0A699GQN0"/>
<protein>
    <recommendedName>
        <fullName evidence="4">Reverse transcriptase domain-containing protein</fullName>
    </recommendedName>
</protein>
<dbReference type="SUPFAM" id="SSF56672">
    <property type="entry name" value="DNA/RNA polymerases"/>
    <property type="match status" value="1"/>
</dbReference>
<evidence type="ECO:0000313" key="3">
    <source>
        <dbReference type="EMBL" id="GEV75700.1"/>
    </source>
</evidence>
<feature type="region of interest" description="Disordered" evidence="2">
    <location>
        <begin position="429"/>
        <end position="465"/>
    </location>
</feature>
<dbReference type="InterPro" id="IPR021109">
    <property type="entry name" value="Peptidase_aspartic_dom_sf"/>
</dbReference>